<dbReference type="Pfam" id="PF02638">
    <property type="entry name" value="GHL10"/>
    <property type="match status" value="1"/>
</dbReference>
<dbReference type="RefSeq" id="WP_085276364.1">
    <property type="nucleotide sequence ID" value="NZ_FXAG01000010.1"/>
</dbReference>
<evidence type="ECO:0000256" key="1">
    <source>
        <dbReference type="ARBA" id="ARBA00022729"/>
    </source>
</evidence>
<evidence type="ECO:0000259" key="3">
    <source>
        <dbReference type="Pfam" id="PF02638"/>
    </source>
</evidence>
<dbReference type="AlphaFoldDB" id="A0A1Y6BTL7"/>
<dbReference type="PANTHER" id="PTHR43405">
    <property type="entry name" value="GLYCOSYL HYDROLASE DIGH"/>
    <property type="match status" value="1"/>
</dbReference>
<gene>
    <name evidence="4" type="ORF">SAMN02745746_02103</name>
</gene>
<feature type="signal peptide" evidence="2">
    <location>
        <begin position="1"/>
        <end position="25"/>
    </location>
</feature>
<dbReference type="SUPFAM" id="SSF51445">
    <property type="entry name" value="(Trans)glycosidases"/>
    <property type="match status" value="1"/>
</dbReference>
<dbReference type="STRING" id="1123014.SAMN02745746_02103"/>
<dbReference type="PANTHER" id="PTHR43405:SF1">
    <property type="entry name" value="GLYCOSYL HYDROLASE DIGH"/>
    <property type="match status" value="1"/>
</dbReference>
<evidence type="ECO:0000256" key="2">
    <source>
        <dbReference type="SAM" id="SignalP"/>
    </source>
</evidence>
<accession>A0A1Y6BTL7</accession>
<dbReference type="GO" id="GO:0016787">
    <property type="term" value="F:hydrolase activity"/>
    <property type="evidence" value="ECO:0007669"/>
    <property type="project" value="UniProtKB-KW"/>
</dbReference>
<keyword evidence="4" id="KW-0378">Hydrolase</keyword>
<proteinExistence type="predicted"/>
<dbReference type="Proteomes" id="UP000192920">
    <property type="component" value="Unassembled WGS sequence"/>
</dbReference>
<evidence type="ECO:0000313" key="4">
    <source>
        <dbReference type="EMBL" id="SMF24645.1"/>
    </source>
</evidence>
<organism evidence="4 5">
    <name type="scientific">Pseudogulbenkiania subflava DSM 22618</name>
    <dbReference type="NCBI Taxonomy" id="1123014"/>
    <lineage>
        <taxon>Bacteria</taxon>
        <taxon>Pseudomonadati</taxon>
        <taxon>Pseudomonadota</taxon>
        <taxon>Betaproteobacteria</taxon>
        <taxon>Neisseriales</taxon>
        <taxon>Chromobacteriaceae</taxon>
        <taxon>Pseudogulbenkiania</taxon>
    </lineage>
</organism>
<keyword evidence="1 2" id="KW-0732">Signal</keyword>
<evidence type="ECO:0000313" key="5">
    <source>
        <dbReference type="Proteomes" id="UP000192920"/>
    </source>
</evidence>
<dbReference type="Gene3D" id="3.20.20.80">
    <property type="entry name" value="Glycosidases"/>
    <property type="match status" value="1"/>
</dbReference>
<feature type="domain" description="Glycosyl hydrolase-like 10" evidence="3">
    <location>
        <begin position="77"/>
        <end position="259"/>
    </location>
</feature>
<dbReference type="InterPro" id="IPR003790">
    <property type="entry name" value="GHL10"/>
</dbReference>
<sequence length="369" mass="42433">MKDIADGLLRSLLLMAVLSGLTACATQKPYATEVIVRTAENFHSHDDIVHFLQVAASSKVTVVNLNVKNDEDGATISSGYVFYDSKIAPKAAGYHGLDVLQDVIDEAHKRHIQVRAWIPQFHDRAAVERNGVWQMRSLVNGDIVPFQGVGRMEYFVNPLHPDVQAYQRSIIREIVSRYDIDGIVLDWLRFDDFNMDMSDLTRWAYQEKFGVDPIAIDLKTDNDKRKQWGEWRTDQIGDYVKAVRDDIKQIKPGISLGVYILPPEFSEVGQDVAKFKDYLDFVSPMAYFRDWEFKPGWVYDDRGILAQTRRKAVDKTIVPTFDVHWSAEEYREIYAGMRRHHADIDSLAFFAHGKWSDELIKKLKGMQGR</sequence>
<name>A0A1Y6BTL7_9NEIS</name>
<dbReference type="PROSITE" id="PS51257">
    <property type="entry name" value="PROKAR_LIPOPROTEIN"/>
    <property type="match status" value="1"/>
</dbReference>
<keyword evidence="5" id="KW-1185">Reference proteome</keyword>
<dbReference type="InterPro" id="IPR017853">
    <property type="entry name" value="GH"/>
</dbReference>
<dbReference type="EMBL" id="FXAG01000010">
    <property type="protein sequence ID" value="SMF24645.1"/>
    <property type="molecule type" value="Genomic_DNA"/>
</dbReference>
<reference evidence="5" key="1">
    <citation type="submission" date="2017-04" db="EMBL/GenBank/DDBJ databases">
        <authorList>
            <person name="Varghese N."/>
            <person name="Submissions S."/>
        </authorList>
    </citation>
    <scope>NUCLEOTIDE SEQUENCE [LARGE SCALE GENOMIC DNA]</scope>
    <source>
        <strain evidence="5">DSM 22618</strain>
    </source>
</reference>
<protein>
    <submittedName>
        <fullName evidence="4">Glycosyl hydrolase-like 10</fullName>
    </submittedName>
</protein>
<dbReference type="InterPro" id="IPR052177">
    <property type="entry name" value="Divisome_Glycosyl_Hydrolase"/>
</dbReference>
<feature type="chain" id="PRO_5012961101" evidence="2">
    <location>
        <begin position="26"/>
        <end position="369"/>
    </location>
</feature>